<feature type="domain" description="Protein kinase" evidence="13">
    <location>
        <begin position="684"/>
        <end position="973"/>
    </location>
</feature>
<comment type="catalytic activity">
    <reaction evidence="9">
        <text>L-tyrosyl-[protein] + ATP = O-phospho-L-tyrosyl-[protein] + ADP + H(+)</text>
        <dbReference type="Rhea" id="RHEA:10596"/>
        <dbReference type="Rhea" id="RHEA-COMP:10136"/>
        <dbReference type="Rhea" id="RHEA-COMP:20101"/>
        <dbReference type="ChEBI" id="CHEBI:15378"/>
        <dbReference type="ChEBI" id="CHEBI:30616"/>
        <dbReference type="ChEBI" id="CHEBI:46858"/>
        <dbReference type="ChEBI" id="CHEBI:61978"/>
        <dbReference type="ChEBI" id="CHEBI:456216"/>
        <dbReference type="EC" id="2.7.12.2"/>
    </reaction>
</comment>
<evidence type="ECO:0000256" key="11">
    <source>
        <dbReference type="SAM" id="MobiDB-lite"/>
    </source>
</evidence>
<evidence type="ECO:0000256" key="1">
    <source>
        <dbReference type="ARBA" id="ARBA00022679"/>
    </source>
</evidence>
<evidence type="ECO:0000256" key="2">
    <source>
        <dbReference type="ARBA" id="ARBA00022741"/>
    </source>
</evidence>
<evidence type="ECO:0000259" key="13">
    <source>
        <dbReference type="PROSITE" id="PS50011"/>
    </source>
</evidence>
<feature type="compositionally biased region" description="Polar residues" evidence="11">
    <location>
        <begin position="440"/>
        <end position="491"/>
    </location>
</feature>
<dbReference type="EC" id="2.7.12.2" evidence="6"/>
<dbReference type="CDD" id="cd14014">
    <property type="entry name" value="STKc_PknB_like"/>
    <property type="match status" value="1"/>
</dbReference>
<dbReference type="PROSITE" id="PS00107">
    <property type="entry name" value="PROTEIN_KINASE_ATP"/>
    <property type="match status" value="1"/>
</dbReference>
<evidence type="ECO:0000256" key="4">
    <source>
        <dbReference type="ARBA" id="ARBA00022840"/>
    </source>
</evidence>
<dbReference type="InterPro" id="IPR000719">
    <property type="entry name" value="Prot_kinase_dom"/>
</dbReference>
<evidence type="ECO:0000313" key="14">
    <source>
        <dbReference type="EMBL" id="CAD9091330.1"/>
    </source>
</evidence>
<comment type="catalytic activity">
    <reaction evidence="8">
        <text>L-threonyl-[protein] + ATP = O-phospho-L-threonyl-[protein] + ADP + H(+)</text>
        <dbReference type="Rhea" id="RHEA:46608"/>
        <dbReference type="Rhea" id="RHEA-COMP:11060"/>
        <dbReference type="Rhea" id="RHEA-COMP:11605"/>
        <dbReference type="ChEBI" id="CHEBI:15378"/>
        <dbReference type="ChEBI" id="CHEBI:30013"/>
        <dbReference type="ChEBI" id="CHEBI:30616"/>
        <dbReference type="ChEBI" id="CHEBI:61977"/>
        <dbReference type="ChEBI" id="CHEBI:456216"/>
        <dbReference type="EC" id="2.7.12.2"/>
    </reaction>
</comment>
<name>A0A7S1L118_NEODS</name>
<dbReference type="Pfam" id="PF00069">
    <property type="entry name" value="Pkinase"/>
    <property type="match status" value="1"/>
</dbReference>
<dbReference type="Gene3D" id="1.10.510.10">
    <property type="entry name" value="Transferase(Phosphotransferase) domain 1"/>
    <property type="match status" value="1"/>
</dbReference>
<sequence length="979" mass="104243">MVAVRLLVLVGLMGLVKSSFPGWSICDTQPFASQIQPIAFAGQVFYVAAEGIFVGPPDCSTTPERIGGLPSTPADFECPEAGTCQLGSIASSGAMVLAHSNGSLAFVAFIEGSGKIALSRWRTIQLTHNGSEVAPVCAAGSADGAYVIGWPHTVVLDGVATEHPTTTLIDTPASLASLRLRSATAARCEGFAECFLVTTVTASSVRQLTIDLSRQSAAAKSVSVDIGANAMCTTTRNSFIGCVQAMTASEAKGFFFFASGISNGTSMVTASTSLVMPDGLWRAMVATDFSLVLLSVDFQHMAVGKMTDPPTIAVQRPSARRIGVTMTDNLQYTYSTLSQTRVCGEGMHSELLTAKDKHASWTVPSEWQKERVVSVCLGAPLCPLPSDHAPVDGCGELAPGPCLQAGCCWLGNFGRQQCAHPLSASPSKFEAFQSVALPTLTDTRSPSRHVSMTHGPSKTQVPSSTVGNTRTGQRTRSAIGSRSANITASGQLTRSPTPSSTLTRTRSPVPSRSRSRSPSHTFSFSHPTSTAGTASSTSTLSPSHSASLSRSTSHNTASRSPSASSTPKPTTTRPSSSSRSHSASTLPSRTAALSPSNSISRLELPVRPAALDMLMVDGIAGVILVVLAGAMACCACHQKKQIQLELSVDDPTRAPLLGPDTTARPNVAAAEDTGRAVDDALPTFVLGERIGRGGYGAVFEGTRDDGTRVAFKYVPMVTEEDEDATMEEVQAVILLQGHPHIIPILAMNMNGRTAGDTRLDNRTADKMRRSMLRHTGASELFNEHRCAIIVTPLYERGDVRRYVNGVVATGSHLPVSEAVRFSTQLCSAVSFAHSRNVVHRDIKPENMLLTREGDIVLTDFGLSKIVDRVDQTLHTRAGSLPYVAPECFHGIYSSRVDNWSVGCVMYAIAAGRVNADNTRQMFQEVKRPGFEAMIGRDLQPFPQEYVNVVLDLLKYKPDDRLPLEDAAKRLQALATDRTT</sequence>
<reference evidence="14" key="1">
    <citation type="submission" date="2021-01" db="EMBL/GenBank/DDBJ databases">
        <authorList>
            <person name="Corre E."/>
            <person name="Pelletier E."/>
            <person name="Niang G."/>
            <person name="Scheremetjew M."/>
            <person name="Finn R."/>
            <person name="Kale V."/>
            <person name="Holt S."/>
            <person name="Cochrane G."/>
            <person name="Meng A."/>
            <person name="Brown T."/>
            <person name="Cohen L."/>
        </authorList>
    </citation>
    <scope>NUCLEOTIDE SEQUENCE</scope>
    <source>
        <strain evidence="14">CCAP 1951/1</strain>
    </source>
</reference>
<comment type="similarity">
    <text evidence="5">Belongs to the protein kinase superfamily. STE Ser/Thr protein kinase family. MAP kinase kinase subfamily.</text>
</comment>
<dbReference type="SMART" id="SM00220">
    <property type="entry name" value="S_TKc"/>
    <property type="match status" value="1"/>
</dbReference>
<organism evidence="14">
    <name type="scientific">Neobodo designis</name>
    <name type="common">Flagellated protozoan</name>
    <name type="synonym">Bodo designis</name>
    <dbReference type="NCBI Taxonomy" id="312471"/>
    <lineage>
        <taxon>Eukaryota</taxon>
        <taxon>Discoba</taxon>
        <taxon>Euglenozoa</taxon>
        <taxon>Kinetoplastea</taxon>
        <taxon>Metakinetoplastina</taxon>
        <taxon>Neobodonida</taxon>
        <taxon>Neobodo</taxon>
    </lineage>
</organism>
<evidence type="ECO:0000256" key="9">
    <source>
        <dbReference type="ARBA" id="ARBA00051693"/>
    </source>
</evidence>
<evidence type="ECO:0000256" key="8">
    <source>
        <dbReference type="ARBA" id="ARBA00049299"/>
    </source>
</evidence>
<dbReference type="Gene3D" id="3.30.200.20">
    <property type="entry name" value="Phosphorylase Kinase, domain 1"/>
    <property type="match status" value="1"/>
</dbReference>
<dbReference type="InterPro" id="IPR011009">
    <property type="entry name" value="Kinase-like_dom_sf"/>
</dbReference>
<dbReference type="GO" id="GO:0005524">
    <property type="term" value="F:ATP binding"/>
    <property type="evidence" value="ECO:0007669"/>
    <property type="project" value="UniProtKB-UniRule"/>
</dbReference>
<feature type="binding site" evidence="10">
    <location>
        <position position="712"/>
    </location>
    <ligand>
        <name>ATP</name>
        <dbReference type="ChEBI" id="CHEBI:30616"/>
    </ligand>
</feature>
<keyword evidence="4 10" id="KW-0067">ATP-binding</keyword>
<evidence type="ECO:0000256" key="7">
    <source>
        <dbReference type="ARBA" id="ARBA00049014"/>
    </source>
</evidence>
<evidence type="ECO:0000256" key="10">
    <source>
        <dbReference type="PROSITE-ProRule" id="PRU10141"/>
    </source>
</evidence>
<comment type="catalytic activity">
    <reaction evidence="7">
        <text>L-seryl-[protein] + ATP = O-phospho-L-seryl-[protein] + ADP + H(+)</text>
        <dbReference type="Rhea" id="RHEA:17989"/>
        <dbReference type="Rhea" id="RHEA-COMP:9863"/>
        <dbReference type="Rhea" id="RHEA-COMP:11604"/>
        <dbReference type="ChEBI" id="CHEBI:15378"/>
        <dbReference type="ChEBI" id="CHEBI:29999"/>
        <dbReference type="ChEBI" id="CHEBI:30616"/>
        <dbReference type="ChEBI" id="CHEBI:83421"/>
        <dbReference type="ChEBI" id="CHEBI:456216"/>
        <dbReference type="EC" id="2.7.12.2"/>
    </reaction>
</comment>
<dbReference type="PANTHER" id="PTHR48013:SF9">
    <property type="entry name" value="DUAL SPECIFICITY MITOGEN-ACTIVATED PROTEIN KINASE KINASE 5"/>
    <property type="match status" value="1"/>
</dbReference>
<feature type="region of interest" description="Disordered" evidence="11">
    <location>
        <begin position="440"/>
        <end position="596"/>
    </location>
</feature>
<dbReference type="InterPro" id="IPR008271">
    <property type="entry name" value="Ser/Thr_kinase_AS"/>
</dbReference>
<dbReference type="PANTHER" id="PTHR48013">
    <property type="entry name" value="DUAL SPECIFICITY MITOGEN-ACTIVATED PROTEIN KINASE KINASE 5-RELATED"/>
    <property type="match status" value="1"/>
</dbReference>
<dbReference type="PROSITE" id="PS50011">
    <property type="entry name" value="PROTEIN_KINASE_DOM"/>
    <property type="match status" value="1"/>
</dbReference>
<dbReference type="EMBL" id="HBGF01002839">
    <property type="protein sequence ID" value="CAD9091330.1"/>
    <property type="molecule type" value="Transcribed_RNA"/>
</dbReference>
<dbReference type="PROSITE" id="PS00108">
    <property type="entry name" value="PROTEIN_KINASE_ST"/>
    <property type="match status" value="1"/>
</dbReference>
<proteinExistence type="inferred from homology"/>
<protein>
    <recommendedName>
        <fullName evidence="6">mitogen-activated protein kinase kinase</fullName>
        <ecNumber evidence="6">2.7.12.2</ecNumber>
    </recommendedName>
</protein>
<evidence type="ECO:0000256" key="6">
    <source>
        <dbReference type="ARBA" id="ARBA00038999"/>
    </source>
</evidence>
<evidence type="ECO:0000256" key="12">
    <source>
        <dbReference type="SAM" id="SignalP"/>
    </source>
</evidence>
<dbReference type="GO" id="GO:0004708">
    <property type="term" value="F:MAP kinase kinase activity"/>
    <property type="evidence" value="ECO:0007669"/>
    <property type="project" value="UniProtKB-EC"/>
</dbReference>
<dbReference type="SUPFAM" id="SSF56112">
    <property type="entry name" value="Protein kinase-like (PK-like)"/>
    <property type="match status" value="1"/>
</dbReference>
<dbReference type="InterPro" id="IPR017441">
    <property type="entry name" value="Protein_kinase_ATP_BS"/>
</dbReference>
<keyword evidence="3" id="KW-0418">Kinase</keyword>
<keyword evidence="1" id="KW-0808">Transferase</keyword>
<evidence type="ECO:0000256" key="5">
    <source>
        <dbReference type="ARBA" id="ARBA00038035"/>
    </source>
</evidence>
<gene>
    <name evidence="14" type="ORF">NDES1114_LOCUS1969</name>
</gene>
<evidence type="ECO:0000256" key="3">
    <source>
        <dbReference type="ARBA" id="ARBA00022777"/>
    </source>
</evidence>
<feature type="signal peptide" evidence="12">
    <location>
        <begin position="1"/>
        <end position="18"/>
    </location>
</feature>
<feature type="compositionally biased region" description="Low complexity" evidence="11">
    <location>
        <begin position="492"/>
        <end position="589"/>
    </location>
</feature>
<keyword evidence="2 10" id="KW-0547">Nucleotide-binding</keyword>
<accession>A0A7S1L118</accession>
<feature type="chain" id="PRO_5031018133" description="mitogen-activated protein kinase kinase" evidence="12">
    <location>
        <begin position="19"/>
        <end position="979"/>
    </location>
</feature>
<dbReference type="AlphaFoldDB" id="A0A7S1L118"/>
<keyword evidence="12" id="KW-0732">Signal</keyword>